<protein>
    <submittedName>
        <fullName evidence="1">HEAT repeat-containing protein 1</fullName>
    </submittedName>
</protein>
<reference evidence="1" key="1">
    <citation type="submission" date="2016-04" db="UniProtKB">
        <authorList>
            <consortium name="WormBaseParasite"/>
        </authorList>
    </citation>
    <scope>IDENTIFICATION</scope>
</reference>
<evidence type="ECO:0000313" key="1">
    <source>
        <dbReference type="WBParaSite" id="HPLM_0001858701-mRNA-1"/>
    </source>
</evidence>
<dbReference type="AlphaFoldDB" id="A0A158QRY0"/>
<sequence>LKECEWSEFNGFSLICAAVHDESSFDEMESDIMRFMSEYPSYEVFNVYLQMATRLSAVTPTLLPRLVDHFRSVAYKMVSPSNEVVGTFAETMQSLGLLMNKESHAVLTEKIVSTLESPQLLDMFCLFILQSQDPVVMRRVLALPVCGVQSACRLCTGIANHEKDVGGVLSLKTEVPYDIDCALAKGLLLCGKKEGLALFEELLARFYCESVANREELHDKLKDLLDFDSPANNPERCLFHTTFLWRQRVTSQLSRIYVTAVKSADEAGKKHLMRLLPSILGPSIRHHSLEQQLDEFLPVFLVALSESQKARREVISVLPKFISALPPDKIQPVQARTIVESLTRVLLVEMAPMVGAF</sequence>
<dbReference type="WBParaSite" id="HPLM_0001858701-mRNA-1">
    <property type="protein sequence ID" value="HPLM_0001858701-mRNA-1"/>
    <property type="gene ID" value="HPLM_0001858701"/>
</dbReference>
<accession>A0A158QRY0</accession>
<name>A0A158QRY0_HAEPC</name>
<organism evidence="1">
    <name type="scientific">Haemonchus placei</name>
    <name type="common">Barber's pole worm</name>
    <dbReference type="NCBI Taxonomy" id="6290"/>
    <lineage>
        <taxon>Eukaryota</taxon>
        <taxon>Metazoa</taxon>
        <taxon>Ecdysozoa</taxon>
        <taxon>Nematoda</taxon>
        <taxon>Chromadorea</taxon>
        <taxon>Rhabditida</taxon>
        <taxon>Rhabditina</taxon>
        <taxon>Rhabditomorpha</taxon>
        <taxon>Strongyloidea</taxon>
        <taxon>Trichostrongylidae</taxon>
        <taxon>Haemonchus</taxon>
    </lineage>
</organism>
<proteinExistence type="predicted"/>